<dbReference type="GO" id="GO:0005509">
    <property type="term" value="F:calcium ion binding"/>
    <property type="evidence" value="ECO:0007669"/>
    <property type="project" value="UniProtKB-UniRule"/>
</dbReference>
<feature type="region of interest" description="Disordered" evidence="13">
    <location>
        <begin position="1678"/>
        <end position="1707"/>
    </location>
</feature>
<dbReference type="Proteomes" id="UP001239994">
    <property type="component" value="Unassembled WGS sequence"/>
</dbReference>
<dbReference type="GO" id="GO:0007156">
    <property type="term" value="P:homophilic cell adhesion via plasma membrane adhesion molecules"/>
    <property type="evidence" value="ECO:0007669"/>
    <property type="project" value="InterPro"/>
</dbReference>
<keyword evidence="6" id="KW-1133">Transmembrane helix</keyword>
<dbReference type="PANTHER" id="PTHR24027">
    <property type="entry name" value="CADHERIN-23"/>
    <property type="match status" value="1"/>
</dbReference>
<feature type="region of interest" description="Disordered" evidence="13">
    <location>
        <begin position="1853"/>
        <end position="1881"/>
    </location>
</feature>
<evidence type="ECO:0000256" key="1">
    <source>
        <dbReference type="ARBA" id="ARBA00004251"/>
    </source>
</evidence>
<feature type="domain" description="Cadherin" evidence="15">
    <location>
        <begin position="1230"/>
        <end position="1334"/>
    </location>
</feature>
<dbReference type="GO" id="GO:0016342">
    <property type="term" value="C:catenin complex"/>
    <property type="evidence" value="ECO:0007669"/>
    <property type="project" value="TreeGrafter"/>
</dbReference>
<feature type="compositionally biased region" description="Basic and acidic residues" evidence="13">
    <location>
        <begin position="123"/>
        <end position="132"/>
    </location>
</feature>
<comment type="function">
    <text evidence="8">Cadherins are calcium-dependent cell adhesion proteins. They preferentially interact with themselves in a homophilic manner in connecting cells; cadherins may thus contribute to the sorting of heterogeneous cell types. PB-cadherins may have a role in the morphological organization of pituitary gland and brain tissues.</text>
</comment>
<evidence type="ECO:0000256" key="7">
    <source>
        <dbReference type="ARBA" id="ARBA00023136"/>
    </source>
</evidence>
<dbReference type="FunFam" id="2.60.40.60:FF:000373">
    <property type="entry name" value="Ventral neural cadherin"/>
    <property type="match status" value="1"/>
</dbReference>
<dbReference type="GO" id="GO:0002009">
    <property type="term" value="P:morphogenesis of an epithelium"/>
    <property type="evidence" value="ECO:0007669"/>
    <property type="project" value="UniProtKB-ARBA"/>
</dbReference>
<evidence type="ECO:0000256" key="6">
    <source>
        <dbReference type="ARBA" id="ARBA00022989"/>
    </source>
</evidence>
<keyword evidence="3" id="KW-0677">Repeat</keyword>
<feature type="compositionally biased region" description="Basic and acidic residues" evidence="13">
    <location>
        <begin position="1865"/>
        <end position="1875"/>
    </location>
</feature>
<dbReference type="Gene3D" id="2.60.40.60">
    <property type="entry name" value="Cadherins"/>
    <property type="match status" value="5"/>
</dbReference>
<organism evidence="16 17">
    <name type="scientific">Electrophorus voltai</name>
    <dbReference type="NCBI Taxonomy" id="2609070"/>
    <lineage>
        <taxon>Eukaryota</taxon>
        <taxon>Metazoa</taxon>
        <taxon>Chordata</taxon>
        <taxon>Craniata</taxon>
        <taxon>Vertebrata</taxon>
        <taxon>Euteleostomi</taxon>
        <taxon>Actinopterygii</taxon>
        <taxon>Neopterygii</taxon>
        <taxon>Teleostei</taxon>
        <taxon>Ostariophysi</taxon>
        <taxon>Gymnotiformes</taxon>
        <taxon>Gymnotoidei</taxon>
        <taxon>Gymnotidae</taxon>
        <taxon>Electrophorus</taxon>
    </lineage>
</organism>
<dbReference type="InterPro" id="IPR000233">
    <property type="entry name" value="Cadherin_Y-type_LIR"/>
</dbReference>
<dbReference type="FunFam" id="2.60.40.60:FF:000200">
    <property type="entry name" value="Cadherin 24, type 2b"/>
    <property type="match status" value="1"/>
</dbReference>
<dbReference type="GO" id="GO:0008013">
    <property type="term" value="F:beta-catenin binding"/>
    <property type="evidence" value="ECO:0007669"/>
    <property type="project" value="TreeGrafter"/>
</dbReference>
<dbReference type="GO" id="GO:0005912">
    <property type="term" value="C:adherens junction"/>
    <property type="evidence" value="ECO:0007669"/>
    <property type="project" value="TreeGrafter"/>
</dbReference>
<evidence type="ECO:0000256" key="11">
    <source>
        <dbReference type="PROSITE-ProRule" id="PRU00043"/>
    </source>
</evidence>
<feature type="compositionally biased region" description="Gly residues" evidence="13">
    <location>
        <begin position="441"/>
        <end position="451"/>
    </location>
</feature>
<feature type="region of interest" description="Disordered" evidence="13">
    <location>
        <begin position="82"/>
        <end position="153"/>
    </location>
</feature>
<protein>
    <recommendedName>
        <fullName evidence="9">Cadherin-22</fullName>
    </recommendedName>
    <alternativeName>
        <fullName evidence="10">Pituitary and brain cadherin</fullName>
    </alternativeName>
</protein>
<feature type="region of interest" description="Disordered" evidence="13">
    <location>
        <begin position="1893"/>
        <end position="1940"/>
    </location>
</feature>
<keyword evidence="5 12" id="KW-0130">Cell adhesion</keyword>
<feature type="compositionally biased region" description="Basic and acidic residues" evidence="13">
    <location>
        <begin position="1893"/>
        <end position="1922"/>
    </location>
</feature>
<keyword evidence="7" id="KW-0472">Membrane</keyword>
<evidence type="ECO:0000256" key="10">
    <source>
        <dbReference type="ARBA" id="ARBA00077373"/>
    </source>
</evidence>
<feature type="region of interest" description="Disordered" evidence="13">
    <location>
        <begin position="1575"/>
        <end position="1619"/>
    </location>
</feature>
<evidence type="ECO:0000256" key="9">
    <source>
        <dbReference type="ARBA" id="ARBA00069626"/>
    </source>
</evidence>
<feature type="domain" description="Cadherin" evidence="15">
    <location>
        <begin position="790"/>
        <end position="902"/>
    </location>
</feature>
<keyword evidence="4 11" id="KW-0106">Calcium</keyword>
<accession>A0AAD8YWX3</accession>
<dbReference type="GO" id="GO:0016339">
    <property type="term" value="P:calcium-dependent cell-cell adhesion via plasma membrane cell adhesion molecules"/>
    <property type="evidence" value="ECO:0007669"/>
    <property type="project" value="TreeGrafter"/>
</dbReference>
<keyword evidence="2 12" id="KW-0812">Transmembrane</keyword>
<dbReference type="GO" id="GO:0034332">
    <property type="term" value="P:adherens junction organization"/>
    <property type="evidence" value="ECO:0007669"/>
    <property type="project" value="TreeGrafter"/>
</dbReference>
<feature type="domain" description="Cadherin" evidence="15">
    <location>
        <begin position="600"/>
        <end position="680"/>
    </location>
</feature>
<reference evidence="16" key="1">
    <citation type="submission" date="2023-03" db="EMBL/GenBank/DDBJ databases">
        <title>Electrophorus voltai genome.</title>
        <authorList>
            <person name="Bian C."/>
        </authorList>
    </citation>
    <scope>NUCLEOTIDE SEQUENCE</scope>
    <source>
        <strain evidence="16">CB-2022</strain>
        <tissue evidence="16">Muscle</tissue>
    </source>
</reference>
<feature type="domain" description="Cadherin" evidence="15">
    <location>
        <begin position="681"/>
        <end position="789"/>
    </location>
</feature>
<comment type="subcellular location">
    <subcellularLocation>
        <location evidence="1 12">Cell membrane</location>
        <topology evidence="1 12">Single-pass type I membrane protein</topology>
    </subcellularLocation>
</comment>
<feature type="domain" description="Cadherin" evidence="15">
    <location>
        <begin position="903"/>
        <end position="996"/>
    </location>
</feature>
<evidence type="ECO:0000256" key="5">
    <source>
        <dbReference type="ARBA" id="ARBA00022889"/>
    </source>
</evidence>
<feature type="compositionally biased region" description="Basic and acidic residues" evidence="13">
    <location>
        <begin position="1929"/>
        <end position="1940"/>
    </location>
</feature>
<dbReference type="GO" id="GO:0016477">
    <property type="term" value="P:cell migration"/>
    <property type="evidence" value="ECO:0007669"/>
    <property type="project" value="TreeGrafter"/>
</dbReference>
<feature type="chain" id="PRO_5041962921" description="Cadherin-22" evidence="14">
    <location>
        <begin position="22"/>
        <end position="1940"/>
    </location>
</feature>
<dbReference type="InterPro" id="IPR002126">
    <property type="entry name" value="Cadherin-like_dom"/>
</dbReference>
<dbReference type="Gene3D" id="4.10.900.10">
    <property type="entry name" value="TCF3-CBD (Catenin binding domain)"/>
    <property type="match status" value="1"/>
</dbReference>
<dbReference type="Pfam" id="PF01049">
    <property type="entry name" value="CADH_Y-type_LIR"/>
    <property type="match status" value="1"/>
</dbReference>
<evidence type="ECO:0000256" key="13">
    <source>
        <dbReference type="SAM" id="MobiDB-lite"/>
    </source>
</evidence>
<dbReference type="PRINTS" id="PR00205">
    <property type="entry name" value="CADHERIN"/>
</dbReference>
<evidence type="ECO:0000313" key="17">
    <source>
        <dbReference type="Proteomes" id="UP001239994"/>
    </source>
</evidence>
<proteinExistence type="predicted"/>
<dbReference type="SUPFAM" id="SSF49313">
    <property type="entry name" value="Cadherin-like"/>
    <property type="match status" value="5"/>
</dbReference>
<name>A0AAD8YWX3_9TELE</name>
<dbReference type="FunFam" id="4.10.900.10:FF:000007">
    <property type="entry name" value="Cadherin 22"/>
    <property type="match status" value="1"/>
</dbReference>
<feature type="domain" description="Cadherin" evidence="15">
    <location>
        <begin position="1120"/>
        <end position="1230"/>
    </location>
</feature>
<evidence type="ECO:0000256" key="12">
    <source>
        <dbReference type="RuleBase" id="RU003318"/>
    </source>
</evidence>
<dbReference type="PROSITE" id="PS00232">
    <property type="entry name" value="CADHERIN_1"/>
    <property type="match status" value="1"/>
</dbReference>
<evidence type="ECO:0000256" key="14">
    <source>
        <dbReference type="SAM" id="SignalP"/>
    </source>
</evidence>
<dbReference type="GO" id="GO:0044331">
    <property type="term" value="P:cell-cell adhesion mediated by cadherin"/>
    <property type="evidence" value="ECO:0007669"/>
    <property type="project" value="TreeGrafter"/>
</dbReference>
<dbReference type="FunFam" id="2.60.40.60:FF:000092">
    <property type="entry name" value="Protocadherin 8"/>
    <property type="match status" value="1"/>
</dbReference>
<dbReference type="FunFam" id="2.60.40.60:FF:000009">
    <property type="entry name" value="Cadherin 24"/>
    <property type="match status" value="1"/>
</dbReference>
<dbReference type="InterPro" id="IPR015919">
    <property type="entry name" value="Cadherin-like_sf"/>
</dbReference>
<dbReference type="InterPro" id="IPR039808">
    <property type="entry name" value="Cadherin"/>
</dbReference>
<feature type="compositionally biased region" description="Polar residues" evidence="13">
    <location>
        <begin position="1608"/>
        <end position="1619"/>
    </location>
</feature>
<evidence type="ECO:0000256" key="3">
    <source>
        <dbReference type="ARBA" id="ARBA00022737"/>
    </source>
</evidence>
<dbReference type="InterPro" id="IPR020894">
    <property type="entry name" value="Cadherin_CS"/>
</dbReference>
<feature type="region of interest" description="Disordered" evidence="13">
    <location>
        <begin position="381"/>
        <end position="451"/>
    </location>
</feature>
<keyword evidence="14" id="KW-0732">Signal</keyword>
<evidence type="ECO:0000259" key="15">
    <source>
        <dbReference type="PROSITE" id="PS50268"/>
    </source>
</evidence>
<feature type="signal peptide" evidence="14">
    <location>
        <begin position="1"/>
        <end position="21"/>
    </location>
</feature>
<dbReference type="EMBL" id="JAROKS010000024">
    <property type="protein sequence ID" value="KAK1787205.1"/>
    <property type="molecule type" value="Genomic_DNA"/>
</dbReference>
<dbReference type="PANTHER" id="PTHR24027:SF272">
    <property type="entry name" value="CADHERIN-24"/>
    <property type="match status" value="1"/>
</dbReference>
<dbReference type="InterPro" id="IPR027397">
    <property type="entry name" value="Catenin-bd_sf"/>
</dbReference>
<evidence type="ECO:0000313" key="16">
    <source>
        <dbReference type="EMBL" id="KAK1787205.1"/>
    </source>
</evidence>
<dbReference type="CDD" id="cd11304">
    <property type="entry name" value="Cadherin_repeat"/>
    <property type="match status" value="5"/>
</dbReference>
<feature type="region of interest" description="Disordered" evidence="13">
    <location>
        <begin position="566"/>
        <end position="606"/>
    </location>
</feature>
<evidence type="ECO:0000256" key="4">
    <source>
        <dbReference type="ARBA" id="ARBA00022837"/>
    </source>
</evidence>
<dbReference type="FunFam" id="2.60.40.60:FF:000008">
    <property type="entry name" value="Cadherin 24"/>
    <property type="match status" value="1"/>
</dbReference>
<dbReference type="PROSITE" id="PS50268">
    <property type="entry name" value="CADHERIN_2"/>
    <property type="match status" value="6"/>
</dbReference>
<evidence type="ECO:0000256" key="2">
    <source>
        <dbReference type="ARBA" id="ARBA00022692"/>
    </source>
</evidence>
<sequence>MADRRLFLLVTLCLWEGLVGGGPAAKIVRRRGLGSARSHPGNGVTGQWDTSLEKNGMPTFRLKELTGMDKETTHDTFTGYAKTAQDDGGAPVSEQEEAYSFNAKSPPQRKDEESRVQGLAVDGPRELTEPRRNGSRNAEAMSKRGRANNGLPAHRKIEPSAHLNRTRLRSIPRSRGRVGSGALNNAMAPKRTLLESPRKFNLSGSYGVLKLISKDSLVRIVNSQLQNGLNFQHKTSHSRKRDLIDMDRSQLEEPEMKTQDRPLIADVSGSDHHNNSLTVEPHSSTIANLSVNPDQIVYTLWKPISEITQNSREEDTKTESRGATASWWSKHYPTHTAQSDLTAKTEASPFRNTSVIVHEGKLQALSEMGSFPQLSYSLDTQTQRTANANEGPAPNPHTAGQELGATQDPGSGTSDAASSGHVLKLRPNPSWSGGAAEQDGGETGPGPGGRGLVFQEIEAEKQKGWSRKEGQGSRSRSRRSWIWNQFFVIEEYAGPEPVLIGRILHHLEREGHTSAGRVKVNRQPALQGLQRGWPVRGPEAVATSRFYPQCSWTVWLMLITCQEQRAGARGPAKPGSGTEGPRARTHPRRAPGQAVGQLHTDMDRGDGRTKYVLRGEGAGSVFVIDEKTGNIHVTKPLDREEKDEYRLIATATDGQTDRALEPSSQFIIRVQDINDNPPVFEDGPYSATVPEMANIGTSVVQVTATDADDPTYGNSARLVYTLVQGQPHFSVDPQTGILRTAVPDLDRETQEQYLVVLQAKDMGGHLGGLSGTTTVTVRLTDVNDNPPRFAQSTWSFSISELTVPGAEVGRISATDADLGENAKLEYTILEGESGDTFNITGANQEAIIILNKAVDYESRSSYSFSVEVLNPAVDPRFLRRGPFKDRAGVRVAVLDADEPPRFSRARYRMDVSENCPPACTVGRVSAVDPDTGLSGNIRYSIDPQSDPEALFRITPDAGLITTATELDREDEQWHNVTIIATQRGTWDVQLTVHLVVLPERELVSSSEVEKELVSSSEVEKELVSSSEVEKELVSSSEVEKELVSSSEVEKELVSSSEVEKELVFSSEVEKELVSSSEVEKELVSSSEVEKELVSSSEVEKELVSSSEVEKVLVSSSEVQKELVSSSEVEKELMSSSEVDKVLISTSDVEKELVSSSEMAKELVSSSEVEKELVSSSEVEKELVSSSEVEKELVSSSEVEKGLVSSNNPTQVSRVVVAIETLDLNDNAPELDRQYSTAMCDSASIGQIVQVLRAIDRDEGGNDSTVHFNIPPESSAARNFSIRESGGPTASLVLVSPLQALSRSSFSSLTLHVPLVLRDGSSGLTSTGTVTVSVCPCLRGGARAGEKGKQGEAEWDKETVCLPQHSSLPSPGLSTAALLAILACVATLLAVSALSLSLRRQKRDSLSPLEEDDVRENIITYDDEGGGEADTAAFDITALQSAPHSARRGYRTLDSRNMYANMRHRPLLLSQTAPDVLPMSSRRYSQRGQDKTRTYSSWAQAGATEGGQYPGQGPAVYGRPCYASHTLPVLRRTPGPCEPGLAELGYRFDGDQPDHSLVIQNQGAMAGPLEPGVLYAGSGDAGNSSREGLASQDGAAVSEGGTLRKNDTNGDSGSETQQSQDVDWRCTLTLLCPDPPVPACLLQVQSECAPREQNLVLTHSGSLAGSGVSGSWACDSAALPTPGRRSSRAGLSPKKNTGAAPEASDAGHAATQSVCRSYAGILQGEQQRDYTGSLGRGGSEIGSGFMVARPEGAYQEGAGFMADWQGRLGVGSYVLGRRDMTPQLLPYPGQDQGAFGGLLGYGGAWPTALEAPGGGHSLALRVGEFLRLRLAQVTFDPTQPPYDSVQVYGLEGTGSRAGSLSSLESEGEKEADREEWGGAVEDWGPQFHKLARLFRERGREREREDERGRERERERERERKPSGQEEGEREEQSGDESRAKN</sequence>
<keyword evidence="17" id="KW-1185">Reference proteome</keyword>
<dbReference type="GO" id="GO:0045296">
    <property type="term" value="F:cadherin binding"/>
    <property type="evidence" value="ECO:0007669"/>
    <property type="project" value="TreeGrafter"/>
</dbReference>
<dbReference type="GO" id="GO:0000902">
    <property type="term" value="P:cell morphogenesis"/>
    <property type="evidence" value="ECO:0007669"/>
    <property type="project" value="TreeGrafter"/>
</dbReference>
<evidence type="ECO:0000256" key="8">
    <source>
        <dbReference type="ARBA" id="ARBA00057645"/>
    </source>
</evidence>
<dbReference type="Pfam" id="PF00028">
    <property type="entry name" value="Cadherin"/>
    <property type="match status" value="5"/>
</dbReference>
<dbReference type="GO" id="GO:0007043">
    <property type="term" value="P:cell-cell junction assembly"/>
    <property type="evidence" value="ECO:0007669"/>
    <property type="project" value="TreeGrafter"/>
</dbReference>
<comment type="caution">
    <text evidence="16">The sequence shown here is derived from an EMBL/GenBank/DDBJ whole genome shotgun (WGS) entry which is preliminary data.</text>
</comment>
<feature type="compositionally biased region" description="Polar residues" evidence="13">
    <location>
        <begin position="408"/>
        <end position="417"/>
    </location>
</feature>
<gene>
    <name evidence="16" type="ORF">P4O66_017065</name>
</gene>
<dbReference type="SMART" id="SM00112">
    <property type="entry name" value="CA"/>
    <property type="match status" value="5"/>
</dbReference>